<dbReference type="PROSITE" id="PS51095">
    <property type="entry name" value="PTS_EIIA_TYPE_3"/>
    <property type="match status" value="1"/>
</dbReference>
<dbReference type="InterPro" id="IPR036542">
    <property type="entry name" value="PTS_IIA_lac/cel_sf"/>
</dbReference>
<evidence type="ECO:0000256" key="6">
    <source>
        <dbReference type="PIRSR" id="PIRSR000699-2"/>
    </source>
</evidence>
<keyword evidence="9" id="KW-1185">Reference proteome</keyword>
<dbReference type="GeneID" id="42775181"/>
<evidence type="ECO:0000256" key="5">
    <source>
        <dbReference type="PIRSR" id="PIRSR000699-1"/>
    </source>
</evidence>
<accession>A0A174WH25</accession>
<dbReference type="EMBL" id="MAPZ01000016">
    <property type="protein sequence ID" value="OBY11076.1"/>
    <property type="molecule type" value="Genomic_DNA"/>
</dbReference>
<dbReference type="eggNOG" id="COG1447">
    <property type="taxonomic scope" value="Bacteria"/>
</dbReference>
<reference evidence="8 9" key="1">
    <citation type="submission" date="2016-06" db="EMBL/GenBank/DDBJ databases">
        <authorList>
            <person name="Kjaerup R.B."/>
            <person name="Dalgaard T.S."/>
            <person name="Juul-Madsen H.R."/>
        </authorList>
    </citation>
    <scope>NUCLEOTIDE SEQUENCE [LARGE SCALE GENOMIC DNA]</scope>
    <source>
        <strain evidence="8 9">373-A1</strain>
    </source>
</reference>
<dbReference type="RefSeq" id="WP_027097345.1">
    <property type="nucleotide sequence ID" value="NZ_CABHIH010000005.1"/>
</dbReference>
<name>A0A174WH25_9CLOT</name>
<dbReference type="CDD" id="cd00215">
    <property type="entry name" value="PTS_IIA_lac"/>
    <property type="match status" value="1"/>
</dbReference>
<evidence type="ECO:0000256" key="4">
    <source>
        <dbReference type="ARBA" id="ARBA00022683"/>
    </source>
</evidence>
<evidence type="ECO:0000256" key="7">
    <source>
        <dbReference type="PROSITE-ProRule" id="PRU00418"/>
    </source>
</evidence>
<keyword evidence="6" id="KW-0479">Metal-binding</keyword>
<proteinExistence type="predicted"/>
<evidence type="ECO:0000256" key="3">
    <source>
        <dbReference type="ARBA" id="ARBA00022679"/>
    </source>
</evidence>
<sequence length="100" mass="11181">MDERTLNSAMNIIMYAGDARSSIITALKVAREGSKEKGLELLEEAKKNLLEAHKIQTELLQGEMQGNPCEFSLLLVHSQDHLMNAMLAKDLAEQIILMIE</sequence>
<keyword evidence="3" id="KW-0808">Transferase</keyword>
<dbReference type="PANTHER" id="PTHR34382:SF7">
    <property type="entry name" value="PTS SYSTEM N,N'-DIACETYLCHITOBIOSE-SPECIFIC EIIA COMPONENT"/>
    <property type="match status" value="1"/>
</dbReference>
<comment type="caution">
    <text evidence="8">The sequence shown here is derived from an EMBL/GenBank/DDBJ whole genome shotgun (WGS) entry which is preliminary data.</text>
</comment>
<feature type="modified residue" description="Phosphohistidine; by HPr" evidence="7">
    <location>
        <position position="77"/>
    </location>
</feature>
<dbReference type="GO" id="GO:0046872">
    <property type="term" value="F:metal ion binding"/>
    <property type="evidence" value="ECO:0007669"/>
    <property type="project" value="UniProtKB-KW"/>
</dbReference>
<organism evidence="8 9">
    <name type="scientific">Clostridium paraputrificum</name>
    <dbReference type="NCBI Taxonomy" id="29363"/>
    <lineage>
        <taxon>Bacteria</taxon>
        <taxon>Bacillati</taxon>
        <taxon>Bacillota</taxon>
        <taxon>Clostridia</taxon>
        <taxon>Eubacteriales</taxon>
        <taxon>Clostridiaceae</taxon>
        <taxon>Clostridium</taxon>
    </lineage>
</organism>
<comment type="cofactor">
    <cofactor evidence="6">
        <name>Mg(2+)</name>
        <dbReference type="ChEBI" id="CHEBI:18420"/>
    </cofactor>
    <text evidence="6">Binds 1 Mg(2+) ion per trimer.</text>
</comment>
<evidence type="ECO:0000256" key="2">
    <source>
        <dbReference type="ARBA" id="ARBA00022597"/>
    </source>
</evidence>
<dbReference type="Pfam" id="PF02255">
    <property type="entry name" value="PTS_IIA"/>
    <property type="match status" value="1"/>
</dbReference>
<evidence type="ECO:0008006" key="10">
    <source>
        <dbReference type="Google" id="ProtNLM"/>
    </source>
</evidence>
<keyword evidence="2" id="KW-0762">Sugar transport</keyword>
<feature type="active site" description="Tele-phosphohistidine intermediate" evidence="5">
    <location>
        <position position="77"/>
    </location>
</feature>
<gene>
    <name evidence="8" type="ORF">CP373A1_06155</name>
</gene>
<evidence type="ECO:0000256" key="1">
    <source>
        <dbReference type="ARBA" id="ARBA00022448"/>
    </source>
</evidence>
<evidence type="ECO:0000313" key="9">
    <source>
        <dbReference type="Proteomes" id="UP000092714"/>
    </source>
</evidence>
<keyword evidence="6" id="KW-0460">Magnesium</keyword>
<dbReference type="OrthoDB" id="389577at2"/>
<dbReference type="PIRSF" id="PIRSF000699">
    <property type="entry name" value="PTS_IILac_III"/>
    <property type="match status" value="1"/>
</dbReference>
<protein>
    <recommendedName>
        <fullName evidence="10">PTS lactose/cellobiose transporter subunit IIA</fullName>
    </recommendedName>
</protein>
<dbReference type="SUPFAM" id="SSF46973">
    <property type="entry name" value="Enzyme IIa from lactose specific PTS, IIa-lac"/>
    <property type="match status" value="1"/>
</dbReference>
<dbReference type="Gene3D" id="1.20.58.80">
    <property type="entry name" value="Phosphotransferase system, lactose/cellobiose-type IIA subunit"/>
    <property type="match status" value="1"/>
</dbReference>
<dbReference type="GO" id="GO:0009401">
    <property type="term" value="P:phosphoenolpyruvate-dependent sugar phosphotransferase system"/>
    <property type="evidence" value="ECO:0007669"/>
    <property type="project" value="UniProtKB-KW"/>
</dbReference>
<dbReference type="AlphaFoldDB" id="A0A174WH25"/>
<keyword evidence="1" id="KW-0813">Transport</keyword>
<evidence type="ECO:0000313" key="8">
    <source>
        <dbReference type="EMBL" id="OBY11076.1"/>
    </source>
</evidence>
<keyword evidence="4" id="KW-0598">Phosphotransferase system</keyword>
<dbReference type="GO" id="GO:0016740">
    <property type="term" value="F:transferase activity"/>
    <property type="evidence" value="ECO:0007669"/>
    <property type="project" value="UniProtKB-KW"/>
</dbReference>
<dbReference type="Proteomes" id="UP000092714">
    <property type="component" value="Unassembled WGS sequence"/>
</dbReference>
<feature type="binding site" evidence="6">
    <location>
        <position position="80"/>
    </location>
    <ligand>
        <name>Mg(2+)</name>
        <dbReference type="ChEBI" id="CHEBI:18420"/>
        <note>ligand shared between all trimeric partners</note>
    </ligand>
</feature>
<dbReference type="PANTHER" id="PTHR34382">
    <property type="entry name" value="PTS SYSTEM N,N'-DIACETYLCHITOBIOSE-SPECIFIC EIIA COMPONENT"/>
    <property type="match status" value="1"/>
</dbReference>
<dbReference type="InterPro" id="IPR003188">
    <property type="entry name" value="PTS_IIA_lac/cel"/>
</dbReference>